<dbReference type="InterPro" id="IPR050535">
    <property type="entry name" value="DNA_Repair-Maintenance_Comp"/>
</dbReference>
<evidence type="ECO:0000313" key="4">
    <source>
        <dbReference type="Proteomes" id="UP000094626"/>
    </source>
</evidence>
<dbReference type="InterPro" id="IPR004843">
    <property type="entry name" value="Calcineurin-like_PHP"/>
</dbReference>
<dbReference type="Gene3D" id="3.60.21.10">
    <property type="match status" value="1"/>
</dbReference>
<evidence type="ECO:0000256" key="1">
    <source>
        <dbReference type="ARBA" id="ARBA00022801"/>
    </source>
</evidence>
<keyword evidence="1" id="KW-0378">Hydrolase</keyword>
<name>A0A1D8A6T3_9SPHN</name>
<dbReference type="PANTHER" id="PTHR30337">
    <property type="entry name" value="COMPONENT OF ATP-DEPENDENT DSDNA EXONUCLEASE"/>
    <property type="match status" value="1"/>
</dbReference>
<accession>A0A1D8A6T3</accession>
<dbReference type="CDD" id="cd00840">
    <property type="entry name" value="MPP_Mre11_N"/>
    <property type="match status" value="1"/>
</dbReference>
<dbReference type="EMBL" id="CP017075">
    <property type="protein sequence ID" value="AOR77816.1"/>
    <property type="molecule type" value="Genomic_DNA"/>
</dbReference>
<dbReference type="InterPro" id="IPR029052">
    <property type="entry name" value="Metallo-depent_PP-like"/>
</dbReference>
<gene>
    <name evidence="3" type="ORF">BES08_14420</name>
</gene>
<dbReference type="GO" id="GO:0016787">
    <property type="term" value="F:hydrolase activity"/>
    <property type="evidence" value="ECO:0007669"/>
    <property type="project" value="UniProtKB-KW"/>
</dbReference>
<organism evidence="3 4">
    <name type="scientific">Novosphingobium resinovorum</name>
    <dbReference type="NCBI Taxonomy" id="158500"/>
    <lineage>
        <taxon>Bacteria</taxon>
        <taxon>Pseudomonadati</taxon>
        <taxon>Pseudomonadota</taxon>
        <taxon>Alphaproteobacteria</taxon>
        <taxon>Sphingomonadales</taxon>
        <taxon>Sphingomonadaceae</taxon>
        <taxon>Novosphingobium</taxon>
    </lineage>
</organism>
<feature type="domain" description="Calcineurin-like phosphoesterase" evidence="2">
    <location>
        <begin position="4"/>
        <end position="199"/>
    </location>
</feature>
<sequence length="421" mass="45101">MTEFRFLHAADIHLDSPLRGLSRYEGMPEDDIRGATRAAFDNLVQRAIDEAVDFVLIAGDLFDGDWKDMGTGLYFARAMGRLNQADIPVFLLSGNHDAESVLTRSIPWPPNVRLFGSKRPETYTLPDLAVAVHGQSFATPAVTDNLVLAYPDATNHHFNIGMLHTALAGRQGHAAYAPCSLDDLKSKHYDYWALGHVHEHEIVCEDPYVVFPGNTQGRTIRETGPKGAVIVTVEDAQVVAIERVELDVLRWARVEVECTDAPADAVSSLMRASLLSAWQGNAAGLPLVARVSLTGQTPGAGALHDGVGSLRDDARAVSASISPDLFIEKVKVLVTSPAQAQQMVIGDDLASLIGQAATDPTLAALLAEDLAPFLLAAKTSLGQLPEEADDEGLRRSASDGDWTAVLATATLALQSRLTGEA</sequence>
<dbReference type="Pfam" id="PF00149">
    <property type="entry name" value="Metallophos"/>
    <property type="match status" value="1"/>
</dbReference>
<dbReference type="RefSeq" id="WP_069708723.1">
    <property type="nucleotide sequence ID" value="NZ_CP017075.1"/>
</dbReference>
<dbReference type="PANTHER" id="PTHR30337:SF7">
    <property type="entry name" value="PHOSPHOESTERASE"/>
    <property type="match status" value="1"/>
</dbReference>
<evidence type="ECO:0000313" key="3">
    <source>
        <dbReference type="EMBL" id="AOR77816.1"/>
    </source>
</evidence>
<proteinExistence type="predicted"/>
<dbReference type="OrthoDB" id="9773856at2"/>
<dbReference type="InterPro" id="IPR041796">
    <property type="entry name" value="Mre11_N"/>
</dbReference>
<protein>
    <submittedName>
        <fullName evidence="3">Metallophosphoesterase</fullName>
    </submittedName>
</protein>
<reference evidence="4" key="1">
    <citation type="journal article" date="2017" name="J. Biotechnol.">
        <title>Complete genome sequence of Novosphingobium resinovorum SA1, a versatile xenobiotic-degrading bacterium capable of utilizing sulfanilic acid.</title>
        <authorList>
            <person name="Hegedus B."/>
            <person name="Kos P.B."/>
            <person name="Balint B."/>
            <person name="Maroti G."/>
            <person name="Gan H.M."/>
            <person name="Perei K."/>
            <person name="Rakhely G."/>
        </authorList>
    </citation>
    <scope>NUCLEOTIDE SEQUENCE [LARGE SCALE GENOMIC DNA]</scope>
    <source>
        <strain evidence="4">SA1</strain>
    </source>
</reference>
<dbReference type="AlphaFoldDB" id="A0A1D8A6T3"/>
<dbReference type="Proteomes" id="UP000094626">
    <property type="component" value="Chromosome"/>
</dbReference>
<evidence type="ECO:0000259" key="2">
    <source>
        <dbReference type="Pfam" id="PF00149"/>
    </source>
</evidence>
<dbReference type="KEGG" id="nre:BES08_14420"/>
<dbReference type="SUPFAM" id="SSF56300">
    <property type="entry name" value="Metallo-dependent phosphatases"/>
    <property type="match status" value="1"/>
</dbReference>
<keyword evidence="4" id="KW-1185">Reference proteome</keyword>